<dbReference type="PROSITE" id="PS51257">
    <property type="entry name" value="PROKAR_LIPOPROTEIN"/>
    <property type="match status" value="1"/>
</dbReference>
<keyword evidence="2" id="KW-0813">Transport</keyword>
<dbReference type="SUPFAM" id="SSF53850">
    <property type="entry name" value="Periplasmic binding protein-like II"/>
    <property type="match status" value="1"/>
</dbReference>
<evidence type="ECO:0000256" key="2">
    <source>
        <dbReference type="ARBA" id="ARBA00022448"/>
    </source>
</evidence>
<comment type="similarity">
    <text evidence="1">Belongs to the bacterial solute-binding protein 1 family.</text>
</comment>
<dbReference type="Gene3D" id="3.40.190.10">
    <property type="entry name" value="Periplasmic binding protein-like II"/>
    <property type="match status" value="2"/>
</dbReference>
<protein>
    <submittedName>
        <fullName evidence="4">Extracellular solute-binding protein</fullName>
    </submittedName>
</protein>
<reference evidence="4 5" key="1">
    <citation type="submission" date="2020-03" db="EMBL/GenBank/DDBJ databases">
        <title>Spirochaetal bacteria isolated from arthropods constitute a novel genus Entomospira genus novum within the order Spirochaetales.</title>
        <authorList>
            <person name="Grana-Miraglia L."/>
            <person name="Sikutova S."/>
            <person name="Fingerle V."/>
            <person name="Sing A."/>
            <person name="Castillo-Ramirez S."/>
            <person name="Margos G."/>
            <person name="Rudolf I."/>
        </authorList>
    </citation>
    <scope>NUCLEOTIDE SEQUENCE [LARGE SCALE GENOMIC DNA]</scope>
    <source>
        <strain evidence="4 5">BR193</strain>
    </source>
</reference>
<dbReference type="GO" id="GO:0055052">
    <property type="term" value="C:ATP-binding cassette (ABC) transporter complex, substrate-binding subunit-containing"/>
    <property type="evidence" value="ECO:0007669"/>
    <property type="project" value="TreeGrafter"/>
</dbReference>
<dbReference type="EMBL" id="JAATLJ010000001">
    <property type="protein sequence ID" value="NIZ40395.1"/>
    <property type="molecule type" value="Genomic_DNA"/>
</dbReference>
<dbReference type="GO" id="GO:0042956">
    <property type="term" value="P:maltodextrin transmembrane transport"/>
    <property type="evidence" value="ECO:0007669"/>
    <property type="project" value="TreeGrafter"/>
</dbReference>
<dbReference type="InterPro" id="IPR006059">
    <property type="entry name" value="SBP"/>
</dbReference>
<name>A0A968KW13_9SPIO</name>
<dbReference type="GO" id="GO:1901982">
    <property type="term" value="F:maltose binding"/>
    <property type="evidence" value="ECO:0007669"/>
    <property type="project" value="TreeGrafter"/>
</dbReference>
<keyword evidence="5" id="KW-1185">Reference proteome</keyword>
<evidence type="ECO:0000313" key="4">
    <source>
        <dbReference type="EMBL" id="NIZ40395.1"/>
    </source>
</evidence>
<dbReference type="GO" id="GO:0015768">
    <property type="term" value="P:maltose transport"/>
    <property type="evidence" value="ECO:0007669"/>
    <property type="project" value="TreeGrafter"/>
</dbReference>
<gene>
    <name evidence="4" type="ORF">HCT14_02555</name>
</gene>
<evidence type="ECO:0000313" key="5">
    <source>
        <dbReference type="Proteomes" id="UP000711995"/>
    </source>
</evidence>
<dbReference type="Pfam" id="PF13416">
    <property type="entry name" value="SBP_bac_8"/>
    <property type="match status" value="1"/>
</dbReference>
<comment type="caution">
    <text evidence="4">The sequence shown here is derived from an EMBL/GenBank/DDBJ whole genome shotgun (WGS) entry which is preliminary data.</text>
</comment>
<evidence type="ECO:0000256" key="1">
    <source>
        <dbReference type="ARBA" id="ARBA00008520"/>
    </source>
</evidence>
<organism evidence="4 5">
    <name type="scientific">Entomospira entomophila</name>
    <dbReference type="NCBI Taxonomy" id="2719988"/>
    <lineage>
        <taxon>Bacteria</taxon>
        <taxon>Pseudomonadati</taxon>
        <taxon>Spirochaetota</taxon>
        <taxon>Spirochaetia</taxon>
        <taxon>Spirochaetales</taxon>
        <taxon>Spirochaetaceae</taxon>
        <taxon>Entomospira</taxon>
    </lineage>
</organism>
<keyword evidence="3" id="KW-0732">Signal</keyword>
<sequence length="384" mass="44171">MKLYIYALLCLATSISCSFQKPEKAKFFDLTIAVDRQYFDFFQEMIKEFSFGKDVRIRLMEVDMFANLDTLEKNPEQVADIFFSVADRLGLYATLDLLEPLENLTLRDFTHHSIIASRYQDTTYMLPMSVDTTLLIYDANRIVQRPKTLTELPMDLWATNFTDFYFMFGLFMSLDPNFLNKQHQLNLLTEEATTVGSIIQQWHSQHSPLTRSMSKENANISQLLIENFLNGEIVYMINGSWSLSAITGKGLNIDAMPIPSWDGTNSFQQLVGVKGLVVNAKTTNKQLAKQFLQFLSTYKNAQTWYQMTKEISPHRQIPYLEGSIARSIFDAAEAGVVIPNDIHFFHVWEPMNHALQRIVEQADIQATFEATQKELLHIFDAMES</sequence>
<evidence type="ECO:0000256" key="3">
    <source>
        <dbReference type="ARBA" id="ARBA00022729"/>
    </source>
</evidence>
<dbReference type="PANTHER" id="PTHR30061:SF50">
    <property type="entry name" value="MALTOSE_MALTODEXTRIN-BINDING PERIPLASMIC PROTEIN"/>
    <property type="match status" value="1"/>
</dbReference>
<proteinExistence type="inferred from homology"/>
<dbReference type="RefSeq" id="WP_167699995.1">
    <property type="nucleotide sequence ID" value="NZ_CP118174.1"/>
</dbReference>
<dbReference type="Proteomes" id="UP000711995">
    <property type="component" value="Unassembled WGS sequence"/>
</dbReference>
<accession>A0A968KW13</accession>
<dbReference type="PANTHER" id="PTHR30061">
    <property type="entry name" value="MALTOSE-BINDING PERIPLASMIC PROTEIN"/>
    <property type="match status" value="1"/>
</dbReference>
<dbReference type="AlphaFoldDB" id="A0A968KW13"/>